<evidence type="ECO:0000313" key="2">
    <source>
        <dbReference type="EMBL" id="JAD21117.1"/>
    </source>
</evidence>
<reference evidence="2" key="2">
    <citation type="journal article" date="2015" name="Data Brief">
        <title>Shoot transcriptome of the giant reed, Arundo donax.</title>
        <authorList>
            <person name="Barrero R.A."/>
            <person name="Guerrero F.D."/>
            <person name="Moolhuijzen P."/>
            <person name="Goolsby J.A."/>
            <person name="Tidwell J."/>
            <person name="Bellgard S.E."/>
            <person name="Bellgard M.I."/>
        </authorList>
    </citation>
    <scope>NUCLEOTIDE SEQUENCE</scope>
    <source>
        <tissue evidence="2">Shoot tissue taken approximately 20 cm above the soil surface</tissue>
    </source>
</reference>
<reference evidence="2" key="1">
    <citation type="submission" date="2014-09" db="EMBL/GenBank/DDBJ databases">
        <authorList>
            <person name="Magalhaes I.L.F."/>
            <person name="Oliveira U."/>
            <person name="Santos F.R."/>
            <person name="Vidigal T.H.D.A."/>
            <person name="Brescovit A.D."/>
            <person name="Santos A.J."/>
        </authorList>
    </citation>
    <scope>NUCLEOTIDE SEQUENCE</scope>
    <source>
        <tissue evidence="2">Shoot tissue taken approximately 20 cm above the soil surface</tissue>
    </source>
</reference>
<organism evidence="2">
    <name type="scientific">Arundo donax</name>
    <name type="common">Giant reed</name>
    <name type="synonym">Donax arundinaceus</name>
    <dbReference type="NCBI Taxonomy" id="35708"/>
    <lineage>
        <taxon>Eukaryota</taxon>
        <taxon>Viridiplantae</taxon>
        <taxon>Streptophyta</taxon>
        <taxon>Embryophyta</taxon>
        <taxon>Tracheophyta</taxon>
        <taxon>Spermatophyta</taxon>
        <taxon>Magnoliopsida</taxon>
        <taxon>Liliopsida</taxon>
        <taxon>Poales</taxon>
        <taxon>Poaceae</taxon>
        <taxon>PACMAD clade</taxon>
        <taxon>Arundinoideae</taxon>
        <taxon>Arundineae</taxon>
        <taxon>Arundo</taxon>
    </lineage>
</organism>
<dbReference type="AlphaFoldDB" id="A0A0A8YDH9"/>
<proteinExistence type="predicted"/>
<sequence>MPYTRHMNAQVAAHRAATSPRRNTRQPPPMLALRPPSPSLYARGSTTTPTRSSATARYSFIRIWIVYVMIAA</sequence>
<name>A0A0A8YDH9_ARUDO</name>
<feature type="compositionally biased region" description="Pro residues" evidence="1">
    <location>
        <begin position="26"/>
        <end position="38"/>
    </location>
</feature>
<feature type="region of interest" description="Disordered" evidence="1">
    <location>
        <begin position="1"/>
        <end position="53"/>
    </location>
</feature>
<feature type="compositionally biased region" description="Low complexity" evidence="1">
    <location>
        <begin position="39"/>
        <end position="53"/>
    </location>
</feature>
<dbReference type="EMBL" id="GBRH01276778">
    <property type="protein sequence ID" value="JAD21117.1"/>
    <property type="molecule type" value="Transcribed_RNA"/>
</dbReference>
<protein>
    <submittedName>
        <fullName evidence="2">Uncharacterized protein</fullName>
    </submittedName>
</protein>
<evidence type="ECO:0000256" key="1">
    <source>
        <dbReference type="SAM" id="MobiDB-lite"/>
    </source>
</evidence>
<accession>A0A0A8YDH9</accession>